<dbReference type="InterPro" id="IPR001734">
    <property type="entry name" value="Na/solute_symporter"/>
</dbReference>
<keyword evidence="6" id="KW-0769">Symport</keyword>
<dbReference type="Pfam" id="PF00474">
    <property type="entry name" value="SSF"/>
    <property type="match status" value="1"/>
</dbReference>
<proteinExistence type="inferred from homology"/>
<feature type="transmembrane region" description="Helical" evidence="13">
    <location>
        <begin position="6"/>
        <end position="24"/>
    </location>
</feature>
<evidence type="ECO:0000256" key="11">
    <source>
        <dbReference type="ARBA" id="ARBA00023201"/>
    </source>
</evidence>
<feature type="transmembrane region" description="Helical" evidence="13">
    <location>
        <begin position="79"/>
        <end position="99"/>
    </location>
</feature>
<evidence type="ECO:0000256" key="10">
    <source>
        <dbReference type="ARBA" id="ARBA00023136"/>
    </source>
</evidence>
<keyword evidence="11" id="KW-0739">Sodium transport</keyword>
<feature type="transmembrane region" description="Helical" evidence="13">
    <location>
        <begin position="382"/>
        <end position="406"/>
    </location>
</feature>
<protein>
    <recommendedName>
        <fullName evidence="16">Sodium:solute symporter family protein</fullName>
    </recommendedName>
</protein>
<keyword evidence="8" id="KW-0915">Sodium</keyword>
<feature type="transmembrane region" description="Helical" evidence="13">
    <location>
        <begin position="316"/>
        <end position="337"/>
    </location>
</feature>
<dbReference type="PANTHER" id="PTHR48086">
    <property type="entry name" value="SODIUM/PROLINE SYMPORTER-RELATED"/>
    <property type="match status" value="1"/>
</dbReference>
<dbReference type="RefSeq" id="WP_285273933.1">
    <property type="nucleotide sequence ID" value="NZ_JASNVW010000003.1"/>
</dbReference>
<evidence type="ECO:0000256" key="1">
    <source>
        <dbReference type="ARBA" id="ARBA00004651"/>
    </source>
</evidence>
<comment type="caution">
    <text evidence="14">The sequence shown here is derived from an EMBL/GenBank/DDBJ whole genome shotgun (WGS) entry which is preliminary data.</text>
</comment>
<evidence type="ECO:0000256" key="2">
    <source>
        <dbReference type="ARBA" id="ARBA00006434"/>
    </source>
</evidence>
<dbReference type="GO" id="GO:0005886">
    <property type="term" value="C:plasma membrane"/>
    <property type="evidence" value="ECO:0007669"/>
    <property type="project" value="UniProtKB-SubCell"/>
</dbReference>
<evidence type="ECO:0000256" key="8">
    <source>
        <dbReference type="ARBA" id="ARBA00023053"/>
    </source>
</evidence>
<evidence type="ECO:0000256" key="6">
    <source>
        <dbReference type="ARBA" id="ARBA00022847"/>
    </source>
</evidence>
<comment type="subcellular location">
    <subcellularLocation>
        <location evidence="1">Cell membrane</location>
        <topology evidence="1">Multi-pass membrane protein</topology>
    </subcellularLocation>
</comment>
<feature type="transmembrane region" description="Helical" evidence="13">
    <location>
        <begin position="358"/>
        <end position="376"/>
    </location>
</feature>
<dbReference type="EMBL" id="JASNVW010000003">
    <property type="protein sequence ID" value="MDK6028949.1"/>
    <property type="molecule type" value="Genomic_DNA"/>
</dbReference>
<feature type="transmembrane region" description="Helical" evidence="13">
    <location>
        <begin position="184"/>
        <end position="203"/>
    </location>
</feature>
<sequence>MIIYFVVVLVLYMLAMILIGFFAMNRVKSVADLHVGGMNVGGVFVALSFFTTYFSSVVFIGATALGWKYGLPVVWKDVFVVLIGTALAFILLGPRIACLSRRLGFITISEFVEKRYGSRLAGLVTSVVMFVGLLIYNVSALIGTARAVEVVASIDYLYALLLTGIVTAIYTAVGGYIAQMWTQVVQAIFMIFMAIAICVVSLLRVGGLDTLSTQLRAIDPSLAGWPYKDALPLFTLYLSLGFLGWGNPALLLRFVSVRNRISLGTATVIATAISAVFTLSLDLASATSRIIVGNNVAPDYSFVYLVQNIMPKGFDALFVVAVLSASMSTISAILGVMTQNIRDFIKNFVSLDHGKEIALYRIATIAVAVSSIALATKPPEMIIVLFGVTTSILAGVLIGPIIYGLYSKRVSPIAIIVTMIVSFALAIGVSAYGQFKFPWTYYSFIPTILTSITLPPIITIFTEAKHPK</sequence>
<dbReference type="InterPro" id="IPR038377">
    <property type="entry name" value="Na/Glc_symporter_sf"/>
</dbReference>
<evidence type="ECO:0000256" key="3">
    <source>
        <dbReference type="ARBA" id="ARBA00022448"/>
    </source>
</evidence>
<feature type="transmembrane region" description="Helical" evidence="13">
    <location>
        <begin position="261"/>
        <end position="281"/>
    </location>
</feature>
<keyword evidence="15" id="KW-1185">Reference proteome</keyword>
<organism evidence="14 15">
    <name type="scientific">Ignisphaera cupida</name>
    <dbReference type="NCBI Taxonomy" id="3050454"/>
    <lineage>
        <taxon>Archaea</taxon>
        <taxon>Thermoproteota</taxon>
        <taxon>Thermoprotei</taxon>
        <taxon>Desulfurococcales</taxon>
        <taxon>Desulfurococcaceae</taxon>
        <taxon>Ignisphaera</taxon>
    </lineage>
</organism>
<dbReference type="Gene3D" id="1.20.1730.10">
    <property type="entry name" value="Sodium/glucose cotransporter"/>
    <property type="match status" value="1"/>
</dbReference>
<evidence type="ECO:0000256" key="9">
    <source>
        <dbReference type="ARBA" id="ARBA00023065"/>
    </source>
</evidence>
<feature type="transmembrane region" description="Helical" evidence="13">
    <location>
        <begin position="120"/>
        <end position="144"/>
    </location>
</feature>
<feature type="transmembrane region" description="Helical" evidence="13">
    <location>
        <begin position="439"/>
        <end position="461"/>
    </location>
</feature>
<keyword evidence="3" id="KW-0813">Transport</keyword>
<keyword evidence="5 13" id="KW-0812">Transmembrane</keyword>
<evidence type="ECO:0000313" key="15">
    <source>
        <dbReference type="Proteomes" id="UP001529235"/>
    </source>
</evidence>
<keyword evidence="4" id="KW-1003">Cell membrane</keyword>
<comment type="similarity">
    <text evidence="2 12">Belongs to the sodium:solute symporter (SSF) (TC 2.A.21) family.</text>
</comment>
<reference evidence="14 15" key="1">
    <citation type="submission" date="2023-05" db="EMBL/GenBank/DDBJ databases">
        <title>A new hyperthermophilic archaea 'Ignisphaera cupida' sp. nov. and description of the family 'Ignisphaeraceae' fam. nov.</title>
        <authorList>
            <person name="Podosokorskaya O.A."/>
            <person name="Elcheninov A.G."/>
            <person name="Klukina A."/>
            <person name="Merkel A.Y."/>
        </authorList>
    </citation>
    <scope>NUCLEOTIDE SEQUENCE [LARGE SCALE GENOMIC DNA]</scope>
    <source>
        <strain evidence="14 15">4213-co</strain>
    </source>
</reference>
<evidence type="ECO:0000256" key="7">
    <source>
        <dbReference type="ARBA" id="ARBA00022989"/>
    </source>
</evidence>
<feature type="transmembrane region" description="Helical" evidence="13">
    <location>
        <begin position="44"/>
        <end position="67"/>
    </location>
</feature>
<keyword evidence="10 13" id="KW-0472">Membrane</keyword>
<dbReference type="PANTHER" id="PTHR48086:SF3">
    <property type="entry name" value="SODIUM_PROLINE SYMPORTER"/>
    <property type="match status" value="1"/>
</dbReference>
<evidence type="ECO:0000256" key="5">
    <source>
        <dbReference type="ARBA" id="ARBA00022692"/>
    </source>
</evidence>
<gene>
    <name evidence="14" type="ORF">QPL79_06195</name>
</gene>
<evidence type="ECO:0000313" key="14">
    <source>
        <dbReference type="EMBL" id="MDK6028949.1"/>
    </source>
</evidence>
<dbReference type="PROSITE" id="PS50283">
    <property type="entry name" value="NA_SOLUT_SYMP_3"/>
    <property type="match status" value="1"/>
</dbReference>
<evidence type="ECO:0000256" key="4">
    <source>
        <dbReference type="ARBA" id="ARBA00022475"/>
    </source>
</evidence>
<keyword evidence="7 13" id="KW-1133">Transmembrane helix</keyword>
<keyword evidence="9" id="KW-0406">Ion transport</keyword>
<name>A0ABD4Z6T4_9CREN</name>
<feature type="transmembrane region" description="Helical" evidence="13">
    <location>
        <begin position="413"/>
        <end position="433"/>
    </location>
</feature>
<dbReference type="AlphaFoldDB" id="A0ABD4Z6T4"/>
<dbReference type="GO" id="GO:0006814">
    <property type="term" value="P:sodium ion transport"/>
    <property type="evidence" value="ECO:0007669"/>
    <property type="project" value="UniProtKB-KW"/>
</dbReference>
<accession>A0ABD4Z6T4</accession>
<feature type="transmembrane region" description="Helical" evidence="13">
    <location>
        <begin position="156"/>
        <end position="177"/>
    </location>
</feature>
<evidence type="ECO:0008006" key="16">
    <source>
        <dbReference type="Google" id="ProtNLM"/>
    </source>
</evidence>
<dbReference type="GO" id="GO:0015293">
    <property type="term" value="F:symporter activity"/>
    <property type="evidence" value="ECO:0007669"/>
    <property type="project" value="UniProtKB-KW"/>
</dbReference>
<feature type="transmembrane region" description="Helical" evidence="13">
    <location>
        <begin position="234"/>
        <end position="254"/>
    </location>
</feature>
<evidence type="ECO:0000256" key="13">
    <source>
        <dbReference type="SAM" id="Phobius"/>
    </source>
</evidence>
<evidence type="ECO:0000256" key="12">
    <source>
        <dbReference type="RuleBase" id="RU362091"/>
    </source>
</evidence>
<dbReference type="InterPro" id="IPR050277">
    <property type="entry name" value="Sodium:Solute_Symporter"/>
</dbReference>
<dbReference type="Proteomes" id="UP001529235">
    <property type="component" value="Unassembled WGS sequence"/>
</dbReference>